<feature type="domain" description="Carboxylesterase type B" evidence="1">
    <location>
        <begin position="78"/>
        <end position="205"/>
    </location>
</feature>
<dbReference type="Proteomes" id="UP000660729">
    <property type="component" value="Unassembled WGS sequence"/>
</dbReference>
<gene>
    <name evidence="2" type="ORF">HII31_07908</name>
</gene>
<protein>
    <submittedName>
        <fullName evidence="2">Secreted lipase</fullName>
    </submittedName>
</protein>
<sequence>MTTTKEVQMYLELLLPRFSHSSIQKILELYPLSEFHDLHPPKNFTPPTPPKMNMTSVNGTTNSTEAPTGLRPLPTAQFRRAVQITTDLFMVCIPLHFGKILQSSGKGDIYYYHHNRSIAENQHPLFSLVQHGAEIPYVIGNISAFSNHPPGGECCIPGEEDKILQHTQSGSWGSFTALGKPSLEGKTTLQGWKEADFEDEESYGIYVVGSPFQGGAGKGGNKGAREEIKKRRWKEKCQFWNSPEIVKELGW</sequence>
<name>A0A8H6RFT4_9PEZI</name>
<proteinExistence type="predicted"/>
<dbReference type="SUPFAM" id="SSF53474">
    <property type="entry name" value="alpha/beta-Hydrolases"/>
    <property type="match status" value="1"/>
</dbReference>
<dbReference type="Gene3D" id="3.40.50.1820">
    <property type="entry name" value="alpha/beta hydrolase"/>
    <property type="match status" value="1"/>
</dbReference>
<dbReference type="InterPro" id="IPR029058">
    <property type="entry name" value="AB_hydrolase_fold"/>
</dbReference>
<dbReference type="EMBL" id="JABCIY010000168">
    <property type="protein sequence ID" value="KAF7190749.1"/>
    <property type="molecule type" value="Genomic_DNA"/>
</dbReference>
<evidence type="ECO:0000313" key="3">
    <source>
        <dbReference type="Proteomes" id="UP000660729"/>
    </source>
</evidence>
<evidence type="ECO:0000313" key="2">
    <source>
        <dbReference type="EMBL" id="KAF7190749.1"/>
    </source>
</evidence>
<dbReference type="Pfam" id="PF00135">
    <property type="entry name" value="COesterase"/>
    <property type="match status" value="1"/>
</dbReference>
<comment type="caution">
    <text evidence="2">The sequence shown here is derived from an EMBL/GenBank/DDBJ whole genome shotgun (WGS) entry which is preliminary data.</text>
</comment>
<dbReference type="InterPro" id="IPR002018">
    <property type="entry name" value="CarbesteraseB"/>
</dbReference>
<evidence type="ECO:0000259" key="1">
    <source>
        <dbReference type="Pfam" id="PF00135"/>
    </source>
</evidence>
<dbReference type="AlphaFoldDB" id="A0A8H6RFT4"/>
<accession>A0A8H6RFT4</accession>
<keyword evidence="3" id="KW-1185">Reference proteome</keyword>
<reference evidence="2" key="1">
    <citation type="submission" date="2020-04" db="EMBL/GenBank/DDBJ databases">
        <title>Draft genome resource of the tomato pathogen Pseudocercospora fuligena.</title>
        <authorList>
            <person name="Zaccaron A."/>
        </authorList>
    </citation>
    <scope>NUCLEOTIDE SEQUENCE</scope>
    <source>
        <strain evidence="2">PF001</strain>
    </source>
</reference>
<organism evidence="2 3">
    <name type="scientific">Pseudocercospora fuligena</name>
    <dbReference type="NCBI Taxonomy" id="685502"/>
    <lineage>
        <taxon>Eukaryota</taxon>
        <taxon>Fungi</taxon>
        <taxon>Dikarya</taxon>
        <taxon>Ascomycota</taxon>
        <taxon>Pezizomycotina</taxon>
        <taxon>Dothideomycetes</taxon>
        <taxon>Dothideomycetidae</taxon>
        <taxon>Mycosphaerellales</taxon>
        <taxon>Mycosphaerellaceae</taxon>
        <taxon>Pseudocercospora</taxon>
    </lineage>
</organism>